<dbReference type="Gene3D" id="3.40.50.150">
    <property type="entry name" value="Vaccinia Virus protein VP39"/>
    <property type="match status" value="1"/>
</dbReference>
<comment type="caution">
    <text evidence="4">The sequence shown here is derived from an EMBL/GenBank/DDBJ whole genome shotgun (WGS) entry which is preliminary data.</text>
</comment>
<dbReference type="CDD" id="cd02440">
    <property type="entry name" value="AdoMet_MTases"/>
    <property type="match status" value="1"/>
</dbReference>
<dbReference type="InterPro" id="IPR013216">
    <property type="entry name" value="Methyltransf_11"/>
</dbReference>
<keyword evidence="4" id="KW-0808">Transferase</keyword>
<dbReference type="PANTHER" id="PTHR45085:SF2">
    <property type="entry name" value="F21J9.14"/>
    <property type="match status" value="1"/>
</dbReference>
<gene>
    <name evidence="4" type="ORF">OLEA9_A088270</name>
</gene>
<feature type="region of interest" description="Disordered" evidence="1">
    <location>
        <begin position="1"/>
        <end position="35"/>
    </location>
</feature>
<dbReference type="GO" id="GO:0008757">
    <property type="term" value="F:S-adenosylmethionine-dependent methyltransferase activity"/>
    <property type="evidence" value="ECO:0007669"/>
    <property type="project" value="InterPro"/>
</dbReference>
<keyword evidence="5" id="KW-1185">Reference proteome</keyword>
<dbReference type="EMBL" id="CACTIH010009203">
    <property type="protein sequence ID" value="CAA3027425.1"/>
    <property type="molecule type" value="Genomic_DNA"/>
</dbReference>
<name>A0A8S0VC28_OLEEU</name>
<accession>A0A8S0VC28</accession>
<reference evidence="4 5" key="1">
    <citation type="submission" date="2019-12" db="EMBL/GenBank/DDBJ databases">
        <authorList>
            <person name="Alioto T."/>
            <person name="Alioto T."/>
            <person name="Gomez Garrido J."/>
        </authorList>
    </citation>
    <scope>NUCLEOTIDE SEQUENCE [LARGE SCALE GENOMIC DNA]</scope>
</reference>
<dbReference type="InterPro" id="IPR029063">
    <property type="entry name" value="SAM-dependent_MTases_sf"/>
</dbReference>
<dbReference type="OrthoDB" id="1909814at2759"/>
<evidence type="ECO:0000259" key="3">
    <source>
        <dbReference type="Pfam" id="PF08241"/>
    </source>
</evidence>
<dbReference type="Pfam" id="PF08241">
    <property type="entry name" value="Methyltransf_11"/>
    <property type="match status" value="1"/>
</dbReference>
<keyword evidence="4" id="KW-0489">Methyltransferase</keyword>
<protein>
    <submittedName>
        <fullName evidence="4">Methyltransferase type 11</fullName>
    </submittedName>
</protein>
<dbReference type="AlphaFoldDB" id="A0A8S0VC28"/>
<dbReference type="Gramene" id="OE9A088270T1">
    <property type="protein sequence ID" value="OE9A088270C1"/>
    <property type="gene ID" value="OE9A088270"/>
</dbReference>
<dbReference type="InterPro" id="IPR009730">
    <property type="entry name" value="MFAP1_C"/>
</dbReference>
<feature type="compositionally biased region" description="Basic and acidic residues" evidence="1">
    <location>
        <begin position="1"/>
        <end position="26"/>
    </location>
</feature>
<dbReference type="GO" id="GO:0032259">
    <property type="term" value="P:methylation"/>
    <property type="evidence" value="ECO:0007669"/>
    <property type="project" value="UniProtKB-KW"/>
</dbReference>
<sequence length="351" mass="40867">MSKEKKEIERVRNMTEEERRKWERKNPKPAGQPKKKWRFMQRYYHDGIFFQTNPDDEGGTAKADNIYARDFSDPTGEDKMDKTILPGVMQVKHFGCRGRVKWTHLSNEDTTDWNYNPWTCDYALCAKYNARMAGMNAPIAKPKGSKKLKYWETHLGLKIRPGYTSYDSYIQRQLNKTLNPKLRKIWTTRDWNRKIHVFLTFFNDLKKENLLFNSSKALCIGARMGQEVEALKRVGVSDSIGIDLVPSPPLVVKGDFHHQPFDDETFDFEFSNVFDHALYPGKFVDEIQRTLKPGGVCVLHVALSRRSDKYSANDLFSVEPLKKLFQRAELVHVRTVDGFGLDTEVVFRKNK</sequence>
<dbReference type="Proteomes" id="UP000594638">
    <property type="component" value="Unassembled WGS sequence"/>
</dbReference>
<proteinExistence type="predicted"/>
<evidence type="ECO:0000313" key="5">
    <source>
        <dbReference type="Proteomes" id="UP000594638"/>
    </source>
</evidence>
<dbReference type="SUPFAM" id="SSF53335">
    <property type="entry name" value="S-adenosyl-L-methionine-dependent methyltransferases"/>
    <property type="match status" value="1"/>
</dbReference>
<evidence type="ECO:0000256" key="1">
    <source>
        <dbReference type="SAM" id="MobiDB-lite"/>
    </source>
</evidence>
<dbReference type="Pfam" id="PF06991">
    <property type="entry name" value="MFAP1"/>
    <property type="match status" value="1"/>
</dbReference>
<evidence type="ECO:0000313" key="4">
    <source>
        <dbReference type="EMBL" id="CAA3027425.1"/>
    </source>
</evidence>
<evidence type="ECO:0000259" key="2">
    <source>
        <dbReference type="Pfam" id="PF06991"/>
    </source>
</evidence>
<organism evidence="4 5">
    <name type="scientific">Olea europaea subsp. europaea</name>
    <dbReference type="NCBI Taxonomy" id="158383"/>
    <lineage>
        <taxon>Eukaryota</taxon>
        <taxon>Viridiplantae</taxon>
        <taxon>Streptophyta</taxon>
        <taxon>Embryophyta</taxon>
        <taxon>Tracheophyta</taxon>
        <taxon>Spermatophyta</taxon>
        <taxon>Magnoliopsida</taxon>
        <taxon>eudicotyledons</taxon>
        <taxon>Gunneridae</taxon>
        <taxon>Pentapetalae</taxon>
        <taxon>asterids</taxon>
        <taxon>lamiids</taxon>
        <taxon>Lamiales</taxon>
        <taxon>Oleaceae</taxon>
        <taxon>Oleeae</taxon>
        <taxon>Olea</taxon>
    </lineage>
</organism>
<feature type="domain" description="Micro-fibrillar-associated protein 1 C-terminal" evidence="2">
    <location>
        <begin position="2"/>
        <end position="110"/>
    </location>
</feature>
<dbReference type="GO" id="GO:0009820">
    <property type="term" value="P:alkaloid metabolic process"/>
    <property type="evidence" value="ECO:0007669"/>
    <property type="project" value="UniProtKB-KW"/>
</dbReference>
<feature type="domain" description="Methyltransferase type 11" evidence="3">
    <location>
        <begin position="218"/>
        <end position="299"/>
    </location>
</feature>
<dbReference type="PANTHER" id="PTHR45085">
    <property type="entry name" value="F21J9.14"/>
    <property type="match status" value="1"/>
</dbReference>